<accession>A0AAW1SX49</accession>
<dbReference type="Proteomes" id="UP001485043">
    <property type="component" value="Unassembled WGS sequence"/>
</dbReference>
<evidence type="ECO:0000313" key="2">
    <source>
        <dbReference type="Proteomes" id="UP001485043"/>
    </source>
</evidence>
<comment type="caution">
    <text evidence="1">The sequence shown here is derived from an EMBL/GenBank/DDBJ whole genome shotgun (WGS) entry which is preliminary data.</text>
</comment>
<name>A0AAW1SX49_9CHLO</name>
<organism evidence="1 2">
    <name type="scientific">Apatococcus fuscideae</name>
    <dbReference type="NCBI Taxonomy" id="2026836"/>
    <lineage>
        <taxon>Eukaryota</taxon>
        <taxon>Viridiplantae</taxon>
        <taxon>Chlorophyta</taxon>
        <taxon>core chlorophytes</taxon>
        <taxon>Trebouxiophyceae</taxon>
        <taxon>Chlorellales</taxon>
        <taxon>Chlorellaceae</taxon>
        <taxon>Apatococcus</taxon>
    </lineage>
</organism>
<sequence length="76" mass="8170">MIAVQKAGLILPGSWEAAERFVIARCACFSPGCQGLTPYGQIKDSAARVLLPDLVLLRTVELEVGTAVLMLIRQSL</sequence>
<dbReference type="EMBL" id="JALJOV010000842">
    <property type="protein sequence ID" value="KAK9860408.1"/>
    <property type="molecule type" value="Genomic_DNA"/>
</dbReference>
<gene>
    <name evidence="1" type="ORF">WJX84_005954</name>
</gene>
<dbReference type="AlphaFoldDB" id="A0AAW1SX49"/>
<protein>
    <submittedName>
        <fullName evidence="1">Uncharacterized protein</fullName>
    </submittedName>
</protein>
<proteinExistence type="predicted"/>
<keyword evidence="2" id="KW-1185">Reference proteome</keyword>
<evidence type="ECO:0000313" key="1">
    <source>
        <dbReference type="EMBL" id="KAK9860408.1"/>
    </source>
</evidence>
<reference evidence="1 2" key="1">
    <citation type="journal article" date="2024" name="Nat. Commun.">
        <title>Phylogenomics reveals the evolutionary origins of lichenization in chlorophyte algae.</title>
        <authorList>
            <person name="Puginier C."/>
            <person name="Libourel C."/>
            <person name="Otte J."/>
            <person name="Skaloud P."/>
            <person name="Haon M."/>
            <person name="Grisel S."/>
            <person name="Petersen M."/>
            <person name="Berrin J.G."/>
            <person name="Delaux P.M."/>
            <person name="Dal Grande F."/>
            <person name="Keller J."/>
        </authorList>
    </citation>
    <scope>NUCLEOTIDE SEQUENCE [LARGE SCALE GENOMIC DNA]</scope>
    <source>
        <strain evidence="1 2">SAG 2523</strain>
    </source>
</reference>